<dbReference type="EMBL" id="JAEHOH010000005">
    <property type="protein sequence ID" value="MBK0418159.1"/>
    <property type="molecule type" value="Genomic_DNA"/>
</dbReference>
<protein>
    <submittedName>
        <fullName evidence="3">VWA domain-containing protein</fullName>
    </submittedName>
</protein>
<dbReference type="AlphaFoldDB" id="A0A934UTA1"/>
<dbReference type="PROSITE" id="PS50234">
    <property type="entry name" value="VWFA"/>
    <property type="match status" value="1"/>
</dbReference>
<dbReference type="SMART" id="SM00327">
    <property type="entry name" value="VWA"/>
    <property type="match status" value="1"/>
</dbReference>
<dbReference type="InterPro" id="IPR036465">
    <property type="entry name" value="vWFA_dom_sf"/>
</dbReference>
<feature type="compositionally biased region" description="Gly residues" evidence="1">
    <location>
        <begin position="8"/>
        <end position="19"/>
    </location>
</feature>
<feature type="compositionally biased region" description="Low complexity" evidence="1">
    <location>
        <begin position="266"/>
        <end position="276"/>
    </location>
</feature>
<feature type="compositionally biased region" description="Basic and acidic residues" evidence="1">
    <location>
        <begin position="28"/>
        <end position="44"/>
    </location>
</feature>
<name>A0A934UTA1_9MICO</name>
<keyword evidence="4" id="KW-1185">Reference proteome</keyword>
<feature type="compositionally biased region" description="Acidic residues" evidence="1">
    <location>
        <begin position="285"/>
        <end position="295"/>
    </location>
</feature>
<dbReference type="Proteomes" id="UP000608530">
    <property type="component" value="Unassembled WGS sequence"/>
</dbReference>
<evidence type="ECO:0000313" key="4">
    <source>
        <dbReference type="Proteomes" id="UP000608530"/>
    </source>
</evidence>
<evidence type="ECO:0000259" key="2">
    <source>
        <dbReference type="PROSITE" id="PS50234"/>
    </source>
</evidence>
<gene>
    <name evidence="3" type="ORF">JD276_03840</name>
</gene>
<evidence type="ECO:0000256" key="1">
    <source>
        <dbReference type="SAM" id="MobiDB-lite"/>
    </source>
</evidence>
<proteinExistence type="predicted"/>
<evidence type="ECO:0000313" key="3">
    <source>
        <dbReference type="EMBL" id="MBK0418159.1"/>
    </source>
</evidence>
<dbReference type="Gene3D" id="3.40.50.410">
    <property type="entry name" value="von Willebrand factor, type A domain"/>
    <property type="match status" value="1"/>
</dbReference>
<dbReference type="CDD" id="cd00198">
    <property type="entry name" value="vWFA"/>
    <property type="match status" value="1"/>
</dbReference>
<dbReference type="SUPFAM" id="SSF53300">
    <property type="entry name" value="vWA-like"/>
    <property type="match status" value="1"/>
</dbReference>
<feature type="region of interest" description="Disordered" evidence="1">
    <location>
        <begin position="256"/>
        <end position="317"/>
    </location>
</feature>
<accession>A0A934UTA1</accession>
<dbReference type="InterPro" id="IPR002035">
    <property type="entry name" value="VWF_A"/>
</dbReference>
<feature type="domain" description="VWFA" evidence="2">
    <location>
        <begin position="464"/>
        <end position="628"/>
    </location>
</feature>
<sequence>MERHGTGHHGTGYDGTGDGTGHRSTAHRGSEDRRAERRGSDPELRARLTAAGSLLGVRIAVTDDAEWAADETGVRVGLGFYAAQGHGPDEAIALALLDLWTSVRDPRAAPLRRRRRIALAARRPELEPLLAAVDRLQAAGELLATMPAIRGHLALAAVRRVPAELRQWPRHLQWIGALLRRSLSPGAEILSDDAVTAELRRLDELGGDSADALRRVTAPDPARTPLHRLERALALLMPPYLRLLALDAAERGIAEGGADAPEADGADPGSELSADLAGGGAGDESAAEGEGEAGPEAESAPPDPDAQSARAGDRRDTSEGADLFAAEQAGFVSAVLPTPLPAQSLVDALPDLPVESGGSADLRPGEFSGPGTGAASVAMSAYRDRVSRHAPDIERMREVWQRIIAERVAPRPVLARRPEPEGETLDTETLASTVAQVVSGVRRPDAFRRRAARLRRTRRAGSTDYVLLVDRSASMQGLPAEAAADAALVMLEALAGVERDIAEAELASGVELDLEIRTALIVFDASAVVVKPLAGALDDASRRALHAEVRSPRGSTNDGAALRAAAEQLGVVAGPGSDPLAAPARDGVERRRIVVLVSDGGSNDPVATAAELRRLRAAGVTVFGIGVGGDEVVHRFAPGSTRVDDPRRLPEVLGELIERELPV</sequence>
<reference evidence="3" key="1">
    <citation type="submission" date="2020-12" db="EMBL/GenBank/DDBJ databases">
        <title>Leucobacter sp. CAS1, isolated from Chromium sludge.</title>
        <authorList>
            <person name="Xu Z."/>
        </authorList>
    </citation>
    <scope>NUCLEOTIDE SEQUENCE</scope>
    <source>
        <strain evidence="3">CSA1</strain>
    </source>
</reference>
<feature type="region of interest" description="Disordered" evidence="1">
    <location>
        <begin position="1"/>
        <end position="44"/>
    </location>
</feature>
<organism evidence="3 4">
    <name type="scientific">Leucobacter chromiisoli</name>
    <dbReference type="NCBI Taxonomy" id="2796471"/>
    <lineage>
        <taxon>Bacteria</taxon>
        <taxon>Bacillati</taxon>
        <taxon>Actinomycetota</taxon>
        <taxon>Actinomycetes</taxon>
        <taxon>Micrococcales</taxon>
        <taxon>Microbacteriaceae</taxon>
        <taxon>Leucobacter</taxon>
    </lineage>
</organism>
<comment type="caution">
    <text evidence="3">The sequence shown here is derived from an EMBL/GenBank/DDBJ whole genome shotgun (WGS) entry which is preliminary data.</text>
</comment>
<dbReference type="RefSeq" id="WP_200114073.1">
    <property type="nucleotide sequence ID" value="NZ_JAEHOH010000005.1"/>
</dbReference>
<dbReference type="Pfam" id="PF00092">
    <property type="entry name" value="VWA"/>
    <property type="match status" value="1"/>
</dbReference>